<comment type="cofactor">
    <cofactor evidence="1">
        <name>Zn(2+)</name>
        <dbReference type="ChEBI" id="CHEBI:29105"/>
    </cofactor>
</comment>
<name>A0A833ZGR9_9CHIR</name>
<dbReference type="Gene3D" id="3.40.390.10">
    <property type="entry name" value="Collagenase (Catalytic Domain)"/>
    <property type="match status" value="1"/>
</dbReference>
<comment type="similarity">
    <text evidence="2">Belongs to the peptidase M54 family.</text>
</comment>
<evidence type="ECO:0000256" key="7">
    <source>
        <dbReference type="ARBA" id="ARBA00023049"/>
    </source>
</evidence>
<dbReference type="AlphaFoldDB" id="A0A833ZGR9"/>
<accession>A0A833ZGR9</accession>
<dbReference type="CDD" id="cd11375">
    <property type="entry name" value="Peptidase_M54"/>
    <property type="match status" value="1"/>
</dbReference>
<keyword evidence="5" id="KW-0378">Hydrolase</keyword>
<protein>
    <recommendedName>
        <fullName evidence="9">Archaemetzincin-2</fullName>
    </recommendedName>
    <alternativeName>
        <fullName evidence="10">Archeobacterial metalloproteinase-like protein 2</fullName>
    </alternativeName>
</protein>
<dbReference type="GO" id="GO:0046872">
    <property type="term" value="F:metal ion binding"/>
    <property type="evidence" value="ECO:0007669"/>
    <property type="project" value="UniProtKB-KW"/>
</dbReference>
<evidence type="ECO:0000313" key="12">
    <source>
        <dbReference type="Proteomes" id="UP000664940"/>
    </source>
</evidence>
<evidence type="ECO:0000313" key="11">
    <source>
        <dbReference type="EMBL" id="KAF6092162.1"/>
    </source>
</evidence>
<dbReference type="Proteomes" id="UP000664940">
    <property type="component" value="Unassembled WGS sequence"/>
</dbReference>
<evidence type="ECO:0000256" key="2">
    <source>
        <dbReference type="ARBA" id="ARBA00006954"/>
    </source>
</evidence>
<proteinExistence type="inferred from homology"/>
<dbReference type="EMBL" id="JABVXQ010000008">
    <property type="protein sequence ID" value="KAF6092162.1"/>
    <property type="molecule type" value="Genomic_DNA"/>
</dbReference>
<comment type="caution">
    <text evidence="11">The sequence shown here is derived from an EMBL/GenBank/DDBJ whole genome shotgun (WGS) entry which is preliminary data.</text>
</comment>
<keyword evidence="6" id="KW-0862">Zinc</keyword>
<dbReference type="GO" id="GO:0006508">
    <property type="term" value="P:proteolysis"/>
    <property type="evidence" value="ECO:0007669"/>
    <property type="project" value="UniProtKB-KW"/>
</dbReference>
<evidence type="ECO:0000256" key="5">
    <source>
        <dbReference type="ARBA" id="ARBA00022801"/>
    </source>
</evidence>
<evidence type="ECO:0000256" key="8">
    <source>
        <dbReference type="ARBA" id="ARBA00024316"/>
    </source>
</evidence>
<evidence type="ECO:0000256" key="9">
    <source>
        <dbReference type="ARBA" id="ARBA00040634"/>
    </source>
</evidence>
<dbReference type="InterPro" id="IPR024079">
    <property type="entry name" value="MetalloPept_cat_dom_sf"/>
</dbReference>
<evidence type="ECO:0000256" key="3">
    <source>
        <dbReference type="ARBA" id="ARBA00022670"/>
    </source>
</evidence>
<evidence type="ECO:0000256" key="10">
    <source>
        <dbReference type="ARBA" id="ARBA00043240"/>
    </source>
</evidence>
<evidence type="ECO:0000256" key="1">
    <source>
        <dbReference type="ARBA" id="ARBA00001947"/>
    </source>
</evidence>
<dbReference type="InterPro" id="IPR052009">
    <property type="entry name" value="Archaemetzincin"/>
</dbReference>
<dbReference type="Pfam" id="PF07998">
    <property type="entry name" value="Peptidase_M54"/>
    <property type="match status" value="1"/>
</dbReference>
<keyword evidence="4" id="KW-0479">Metal-binding</keyword>
<gene>
    <name evidence="11" type="ORF">HJG60_000642</name>
</gene>
<keyword evidence="7" id="KW-0482">Metalloprotease</keyword>
<dbReference type="InterPro" id="IPR012962">
    <property type="entry name" value="Pept_M54_archaemetzincn"/>
</dbReference>
<dbReference type="PANTHER" id="PTHR32205:SF5">
    <property type="entry name" value="ARCHAEMETZINCIN-2"/>
    <property type="match status" value="1"/>
</dbReference>
<sequence>MQTIRHSEQTLRAALISKNPVLVSQYEKLGAAERRLMNEAFRPASDLFEPITLHSQSDWITSHPEPPQDFEEFFNDPSRKTPSPEKHSIYIQCIGSLGNTRVISEEYIKWLKGYCEAFFYGLTVKLLEPVPVSATKCSFRVNDNTQNLQIHAGVGIFSFARYGSDFYSSSYEGKAKAFQKKSSSDYSVFDDYYIPAVTSVLLLRSCKTLTHEIGHIFGLRHCQWLACLMQGSNHLEEADRRPLHLCPICLRKLQCAIGFNIIERYKALVRWIDDDSADTPRVTPKHSREDNVNLPKPVEAFKEWKEWIIKCLAVAQKSEPSYRSN</sequence>
<reference evidence="11 12" key="1">
    <citation type="journal article" date="2020" name="Nature">
        <title>Six reference-quality genomes reveal evolution of bat adaptations.</title>
        <authorList>
            <person name="Jebb D."/>
            <person name="Huang Z."/>
            <person name="Pippel M."/>
            <person name="Hughes G.M."/>
            <person name="Lavrichenko K."/>
            <person name="Devanna P."/>
            <person name="Winkler S."/>
            <person name="Jermiin L.S."/>
            <person name="Skirmuntt E.C."/>
            <person name="Katzourakis A."/>
            <person name="Burkitt-Gray L."/>
            <person name="Ray D.A."/>
            <person name="Sullivan K.A.M."/>
            <person name="Roscito J.G."/>
            <person name="Kirilenko B.M."/>
            <person name="Davalos L.M."/>
            <person name="Corthals A.P."/>
            <person name="Power M.L."/>
            <person name="Jones G."/>
            <person name="Ransome R.D."/>
            <person name="Dechmann D.K.N."/>
            <person name="Locatelli A.G."/>
            <person name="Puechmaille S.J."/>
            <person name="Fedrigo O."/>
            <person name="Jarvis E.D."/>
            <person name="Hiller M."/>
            <person name="Vernes S.C."/>
            <person name="Myers E.W."/>
            <person name="Teeling E.C."/>
        </authorList>
    </citation>
    <scope>NUCLEOTIDE SEQUENCE [LARGE SCALE GENOMIC DNA]</scope>
    <source>
        <strain evidence="11">Bat1K_MPI-CBG_1</strain>
    </source>
</reference>
<dbReference type="PANTHER" id="PTHR32205">
    <property type="entry name" value="ARCHAEMETZINCIN-2-RELATED"/>
    <property type="match status" value="1"/>
</dbReference>
<dbReference type="SUPFAM" id="SSF55486">
    <property type="entry name" value="Metalloproteases ('zincins'), catalytic domain"/>
    <property type="match status" value="1"/>
</dbReference>
<comment type="function">
    <text evidence="8">Probable zinc metalloprotease.</text>
</comment>
<keyword evidence="3" id="KW-0645">Protease</keyword>
<dbReference type="GO" id="GO:0008237">
    <property type="term" value="F:metallopeptidase activity"/>
    <property type="evidence" value="ECO:0007669"/>
    <property type="project" value="UniProtKB-KW"/>
</dbReference>
<organism evidence="11 12">
    <name type="scientific">Phyllostomus discolor</name>
    <name type="common">pale spear-nosed bat</name>
    <dbReference type="NCBI Taxonomy" id="89673"/>
    <lineage>
        <taxon>Eukaryota</taxon>
        <taxon>Metazoa</taxon>
        <taxon>Chordata</taxon>
        <taxon>Craniata</taxon>
        <taxon>Vertebrata</taxon>
        <taxon>Euteleostomi</taxon>
        <taxon>Mammalia</taxon>
        <taxon>Eutheria</taxon>
        <taxon>Laurasiatheria</taxon>
        <taxon>Chiroptera</taxon>
        <taxon>Yangochiroptera</taxon>
        <taxon>Phyllostomidae</taxon>
        <taxon>Phyllostominae</taxon>
        <taxon>Phyllostomus</taxon>
    </lineage>
</organism>
<evidence type="ECO:0000256" key="4">
    <source>
        <dbReference type="ARBA" id="ARBA00022723"/>
    </source>
</evidence>
<evidence type="ECO:0000256" key="6">
    <source>
        <dbReference type="ARBA" id="ARBA00022833"/>
    </source>
</evidence>